<dbReference type="GO" id="GO:0006289">
    <property type="term" value="P:nucleotide-excision repair"/>
    <property type="evidence" value="ECO:0007669"/>
    <property type="project" value="UniProtKB-UniRule"/>
</dbReference>
<dbReference type="InterPro" id="IPR004791">
    <property type="entry name" value="UvrC"/>
</dbReference>
<keyword evidence="6 7" id="KW-0742">SOS response</keyword>
<evidence type="ECO:0000256" key="4">
    <source>
        <dbReference type="ARBA" id="ARBA00022881"/>
    </source>
</evidence>
<dbReference type="PROSITE" id="PS50165">
    <property type="entry name" value="UVRC"/>
    <property type="match status" value="1"/>
</dbReference>
<dbReference type="PROSITE" id="PS50151">
    <property type="entry name" value="UVR"/>
    <property type="match status" value="1"/>
</dbReference>
<dbReference type="STRING" id="1156395.DBT_1374"/>
<dbReference type="NCBIfam" id="TIGR00194">
    <property type="entry name" value="uvrC"/>
    <property type="match status" value="1"/>
</dbReference>
<evidence type="ECO:0000256" key="3">
    <source>
        <dbReference type="ARBA" id="ARBA00022769"/>
    </source>
</evidence>
<dbReference type="Proteomes" id="UP000093080">
    <property type="component" value="Unassembled WGS sequence"/>
</dbReference>
<dbReference type="OrthoDB" id="9804933at2"/>
<dbReference type="SUPFAM" id="SSF82771">
    <property type="entry name" value="GIY-YIG endonuclease"/>
    <property type="match status" value="1"/>
</dbReference>
<evidence type="ECO:0000313" key="11">
    <source>
        <dbReference type="EMBL" id="OCC15251.1"/>
    </source>
</evidence>
<evidence type="ECO:0000259" key="9">
    <source>
        <dbReference type="PROSITE" id="PS50164"/>
    </source>
</evidence>
<dbReference type="AlphaFoldDB" id="A0A1B9F654"/>
<dbReference type="FunFam" id="3.40.1440.10:FF:000001">
    <property type="entry name" value="UvrABC system protein C"/>
    <property type="match status" value="1"/>
</dbReference>
<keyword evidence="12" id="KW-1185">Reference proteome</keyword>
<dbReference type="InterPro" id="IPR001943">
    <property type="entry name" value="UVR_dom"/>
</dbReference>
<comment type="caution">
    <text evidence="11">The sequence shown here is derived from an EMBL/GenBank/DDBJ whole genome shotgun (WGS) entry which is preliminary data.</text>
</comment>
<dbReference type="Pfam" id="PF08459">
    <property type="entry name" value="UvrC_RNaseH_dom"/>
    <property type="match status" value="1"/>
</dbReference>
<comment type="subcellular location">
    <subcellularLocation>
        <location evidence="7">Cytoplasm</location>
    </subcellularLocation>
</comment>
<comment type="function">
    <text evidence="7">The UvrABC repair system catalyzes the recognition and processing of DNA lesions. UvrC both incises the 5' and 3' sides of the lesion. The N-terminal half is responsible for the 3' incision and the C-terminal half is responsible for the 5' incision.</text>
</comment>
<dbReference type="CDD" id="cd10434">
    <property type="entry name" value="GIY-YIG_UvrC_Cho"/>
    <property type="match status" value="1"/>
</dbReference>
<dbReference type="HAMAP" id="MF_00203">
    <property type="entry name" value="UvrC"/>
    <property type="match status" value="1"/>
</dbReference>
<evidence type="ECO:0000259" key="8">
    <source>
        <dbReference type="PROSITE" id="PS50151"/>
    </source>
</evidence>
<dbReference type="Gene3D" id="3.30.420.340">
    <property type="entry name" value="UvrC, RNAse H endonuclease domain"/>
    <property type="match status" value="1"/>
</dbReference>
<dbReference type="InterPro" id="IPR001162">
    <property type="entry name" value="UvrC_RNase_H_dom"/>
</dbReference>
<gene>
    <name evidence="7" type="primary">uvrC</name>
    <name evidence="11" type="ORF">DBT_1374</name>
</gene>
<keyword evidence="4 7" id="KW-0267">Excision nuclease</keyword>
<dbReference type="InterPro" id="IPR010994">
    <property type="entry name" value="RuvA_2-like"/>
</dbReference>
<dbReference type="SUPFAM" id="SSF47781">
    <property type="entry name" value="RuvA domain 2-like"/>
    <property type="match status" value="1"/>
</dbReference>
<dbReference type="GO" id="GO:0009432">
    <property type="term" value="P:SOS response"/>
    <property type="evidence" value="ECO:0007669"/>
    <property type="project" value="UniProtKB-UniRule"/>
</dbReference>
<accession>A0A1B9F654</accession>
<dbReference type="Pfam" id="PF02151">
    <property type="entry name" value="UVR"/>
    <property type="match status" value="1"/>
</dbReference>
<dbReference type="InterPro" id="IPR000305">
    <property type="entry name" value="GIY-YIG_endonuc"/>
</dbReference>
<dbReference type="Pfam" id="PF01541">
    <property type="entry name" value="GIY-YIG"/>
    <property type="match status" value="1"/>
</dbReference>
<reference evidence="11 12" key="1">
    <citation type="submission" date="2016-06" db="EMBL/GenBank/DDBJ databases">
        <title>Respiratory ammonification of nitrate coupled to the oxidation of elemental sulfur in deep-sea autotrophic thermophilic bacteria.</title>
        <authorList>
            <person name="Slobodkina G.B."/>
            <person name="Mardanov A.V."/>
            <person name="Ravin N.V."/>
            <person name="Frolova A.A."/>
            <person name="Viryasiv M.B."/>
            <person name="Chernyh N.A."/>
            <person name="Bonch-Osmolovskaya E.A."/>
            <person name="Slobodkin A.I."/>
        </authorList>
    </citation>
    <scope>NUCLEOTIDE SEQUENCE [LARGE SCALE GENOMIC DNA]</scope>
    <source>
        <strain evidence="11 12">S69</strain>
    </source>
</reference>
<feature type="domain" description="GIY-YIG" evidence="9">
    <location>
        <begin position="20"/>
        <end position="99"/>
    </location>
</feature>
<proteinExistence type="inferred from homology"/>
<dbReference type="PANTHER" id="PTHR30562:SF1">
    <property type="entry name" value="UVRABC SYSTEM PROTEIN C"/>
    <property type="match status" value="1"/>
</dbReference>
<protein>
    <recommendedName>
        <fullName evidence="7">UvrABC system protein C</fullName>
        <shortName evidence="7">Protein UvrC</shortName>
    </recommendedName>
    <alternativeName>
        <fullName evidence="7">Excinuclease ABC subunit C</fullName>
    </alternativeName>
</protein>
<dbReference type="NCBIfam" id="NF001824">
    <property type="entry name" value="PRK00558.1-5"/>
    <property type="match status" value="1"/>
</dbReference>
<dbReference type="Pfam" id="PF14520">
    <property type="entry name" value="HHH_5"/>
    <property type="match status" value="1"/>
</dbReference>
<dbReference type="SMART" id="SM00278">
    <property type="entry name" value="HhH1"/>
    <property type="match status" value="2"/>
</dbReference>
<dbReference type="InterPro" id="IPR038476">
    <property type="entry name" value="UvrC_RNase_H_dom_sf"/>
</dbReference>
<dbReference type="RefSeq" id="WP_067618034.1">
    <property type="nucleotide sequence ID" value="NZ_MAGO01000006.1"/>
</dbReference>
<dbReference type="SUPFAM" id="SSF46600">
    <property type="entry name" value="C-terminal UvrC-binding domain of UvrB"/>
    <property type="match status" value="1"/>
</dbReference>
<keyword evidence="2 7" id="KW-0227">DNA damage</keyword>
<dbReference type="InterPro" id="IPR050066">
    <property type="entry name" value="UvrABC_protein_C"/>
</dbReference>
<organism evidence="11 12">
    <name type="scientific">Dissulfuribacter thermophilus</name>
    <dbReference type="NCBI Taxonomy" id="1156395"/>
    <lineage>
        <taxon>Bacteria</taxon>
        <taxon>Pseudomonadati</taxon>
        <taxon>Thermodesulfobacteriota</taxon>
        <taxon>Dissulfuribacteria</taxon>
        <taxon>Dissulfuribacterales</taxon>
        <taxon>Dissulfuribacteraceae</taxon>
        <taxon>Dissulfuribacter</taxon>
    </lineage>
</organism>
<dbReference type="PROSITE" id="PS50164">
    <property type="entry name" value="GIY_YIG"/>
    <property type="match status" value="1"/>
</dbReference>
<evidence type="ECO:0000256" key="7">
    <source>
        <dbReference type="HAMAP-Rule" id="MF_00203"/>
    </source>
</evidence>
<dbReference type="Pfam" id="PF22920">
    <property type="entry name" value="UvrC_RNaseH"/>
    <property type="match status" value="1"/>
</dbReference>
<dbReference type="InterPro" id="IPR047296">
    <property type="entry name" value="GIY-YIG_UvrC_Cho"/>
</dbReference>
<evidence type="ECO:0000256" key="1">
    <source>
        <dbReference type="ARBA" id="ARBA00022490"/>
    </source>
</evidence>
<dbReference type="Gene3D" id="3.40.1440.10">
    <property type="entry name" value="GIY-YIG endonuclease"/>
    <property type="match status" value="1"/>
</dbReference>
<name>A0A1B9F654_9BACT</name>
<dbReference type="GO" id="GO:0005737">
    <property type="term" value="C:cytoplasm"/>
    <property type="evidence" value="ECO:0007669"/>
    <property type="project" value="UniProtKB-SubCell"/>
</dbReference>
<dbReference type="GO" id="GO:0009381">
    <property type="term" value="F:excinuclease ABC activity"/>
    <property type="evidence" value="ECO:0007669"/>
    <property type="project" value="UniProtKB-UniRule"/>
</dbReference>
<dbReference type="SMART" id="SM00465">
    <property type="entry name" value="GIYc"/>
    <property type="match status" value="1"/>
</dbReference>
<feature type="domain" description="UvrC family homology region profile" evidence="10">
    <location>
        <begin position="270"/>
        <end position="479"/>
    </location>
</feature>
<keyword evidence="3 7" id="KW-0228">DNA excision</keyword>
<dbReference type="Gene3D" id="4.10.860.10">
    <property type="entry name" value="UVR domain"/>
    <property type="match status" value="1"/>
</dbReference>
<dbReference type="PANTHER" id="PTHR30562">
    <property type="entry name" value="UVRC/OXIDOREDUCTASE"/>
    <property type="match status" value="1"/>
</dbReference>
<comment type="similarity">
    <text evidence="7">Belongs to the UvrC family.</text>
</comment>
<dbReference type="PATRIC" id="fig|1156395.6.peg.1387"/>
<dbReference type="Gene3D" id="1.10.150.20">
    <property type="entry name" value="5' to 3' exonuclease, C-terminal subdomain"/>
    <property type="match status" value="1"/>
</dbReference>
<keyword evidence="5 7" id="KW-0234">DNA repair</keyword>
<dbReference type="GO" id="GO:0009380">
    <property type="term" value="C:excinuclease repair complex"/>
    <property type="evidence" value="ECO:0007669"/>
    <property type="project" value="InterPro"/>
</dbReference>
<dbReference type="EMBL" id="MAGO01000006">
    <property type="protein sequence ID" value="OCC15251.1"/>
    <property type="molecule type" value="Genomic_DNA"/>
</dbReference>
<dbReference type="InterPro" id="IPR035901">
    <property type="entry name" value="GIY-YIG_endonuc_sf"/>
</dbReference>
<keyword evidence="1 7" id="KW-0963">Cytoplasm</keyword>
<comment type="subunit">
    <text evidence="7">Interacts with UvrB in an incision complex.</text>
</comment>
<evidence type="ECO:0000259" key="10">
    <source>
        <dbReference type="PROSITE" id="PS50165"/>
    </source>
</evidence>
<evidence type="ECO:0000256" key="5">
    <source>
        <dbReference type="ARBA" id="ARBA00023204"/>
    </source>
</evidence>
<feature type="domain" description="UVR" evidence="8">
    <location>
        <begin position="209"/>
        <end position="244"/>
    </location>
</feature>
<evidence type="ECO:0000256" key="2">
    <source>
        <dbReference type="ARBA" id="ARBA00022763"/>
    </source>
</evidence>
<evidence type="ECO:0000256" key="6">
    <source>
        <dbReference type="ARBA" id="ARBA00023236"/>
    </source>
</evidence>
<evidence type="ECO:0000313" key="12">
    <source>
        <dbReference type="Proteomes" id="UP000093080"/>
    </source>
</evidence>
<dbReference type="GO" id="GO:0003677">
    <property type="term" value="F:DNA binding"/>
    <property type="evidence" value="ECO:0007669"/>
    <property type="project" value="UniProtKB-UniRule"/>
</dbReference>
<dbReference type="InterPro" id="IPR003583">
    <property type="entry name" value="Hlx-hairpin-Hlx_DNA-bd_motif"/>
</dbReference>
<sequence length="613" mass="69665">MKKKGITLPFEKENCIYIPESPGVYIFKDSKESVIYIGKAVNLRKRVQSYHRDPGTQPPKVQLISSRAATMEFIVCSTEKEALILEDALIKEKRPKYNVRLRDDKAYPFIRIGLDHEFPRIHLVRKRKDDGASYFGPYTSSEAARSTLRFVAKTFGLRTCPDTVLKTQKRPCLRAQINLCLAPCDEDINKELYKKSVNDALAFLGGRKRDLIERLRCQMEDASQALDFEKAARLRDQIKAIEVAIEPQDVVLSKPLDLDCIGLAADTTVGRALVVMLKVREGRVVGRDQFEFDVIEGEEEGEILRAFLKEKYHCLETKMVILPLELEDKSLMEEFLKAKNSLPIKLIHPKRGEKKKLLSLARENAEVALATVLKNIYEWNKIQKALKNRLDLDFEPSWIECIDVSHTVGRDRVGSLVCFKDGEPLKSYYRQYNLCPSKGADDYAGIREIIKRRIERVKKEGRGPDLIIIDGGKGQLNAACEELSLRTPDIGDTLVPFLIAIAKERDGSVDKIYTKGHGLPLLLKKDDPVLLFIQKIRDEAHRFGITAHRKKRLKGIRFSVLEEIPGVGARRKEKLLKEFGSLGGIKNATIEELRKVPGITYDIAKQIKEKLDA</sequence>
<dbReference type="InterPro" id="IPR036876">
    <property type="entry name" value="UVR_dom_sf"/>
</dbReference>